<dbReference type="Proteomes" id="UP000092993">
    <property type="component" value="Unassembled WGS sequence"/>
</dbReference>
<evidence type="ECO:0000313" key="2">
    <source>
        <dbReference type="EMBL" id="OBZ77350.1"/>
    </source>
</evidence>
<feature type="compositionally biased region" description="Low complexity" evidence="1">
    <location>
        <begin position="1"/>
        <end position="13"/>
    </location>
</feature>
<evidence type="ECO:0000313" key="3">
    <source>
        <dbReference type="Proteomes" id="UP000092993"/>
    </source>
</evidence>
<feature type="compositionally biased region" description="Low complexity" evidence="1">
    <location>
        <begin position="23"/>
        <end position="34"/>
    </location>
</feature>
<feature type="region of interest" description="Disordered" evidence="1">
    <location>
        <begin position="1"/>
        <end position="34"/>
    </location>
</feature>
<dbReference type="EMBL" id="LUGG01000002">
    <property type="protein sequence ID" value="OBZ77350.1"/>
    <property type="molecule type" value="Genomic_DNA"/>
</dbReference>
<keyword evidence="3" id="KW-1185">Reference proteome</keyword>
<gene>
    <name evidence="2" type="ORF">A0H81_02869</name>
</gene>
<protein>
    <submittedName>
        <fullName evidence="2">Uncharacterized protein</fullName>
    </submittedName>
</protein>
<accession>A0A1C7MKI1</accession>
<reference evidence="2 3" key="1">
    <citation type="submission" date="2016-03" db="EMBL/GenBank/DDBJ databases">
        <title>Whole genome sequencing of Grifola frondosa 9006-11.</title>
        <authorList>
            <person name="Min B."/>
            <person name="Park H."/>
            <person name="Kim J.-G."/>
            <person name="Cho H."/>
            <person name="Oh Y.-L."/>
            <person name="Kong W.-S."/>
            <person name="Choi I.-G."/>
        </authorList>
    </citation>
    <scope>NUCLEOTIDE SEQUENCE [LARGE SCALE GENOMIC DNA]</scope>
    <source>
        <strain evidence="2 3">9006-11</strain>
    </source>
</reference>
<evidence type="ECO:0000256" key="1">
    <source>
        <dbReference type="SAM" id="MobiDB-lite"/>
    </source>
</evidence>
<name>A0A1C7MKI1_GRIFR</name>
<proteinExistence type="predicted"/>
<dbReference type="AlphaFoldDB" id="A0A1C7MKI1"/>
<organism evidence="2 3">
    <name type="scientific">Grifola frondosa</name>
    <name type="common">Maitake</name>
    <name type="synonym">Polyporus frondosus</name>
    <dbReference type="NCBI Taxonomy" id="5627"/>
    <lineage>
        <taxon>Eukaryota</taxon>
        <taxon>Fungi</taxon>
        <taxon>Dikarya</taxon>
        <taxon>Basidiomycota</taxon>
        <taxon>Agaricomycotina</taxon>
        <taxon>Agaricomycetes</taxon>
        <taxon>Polyporales</taxon>
        <taxon>Grifolaceae</taxon>
        <taxon>Grifola</taxon>
    </lineage>
</organism>
<sequence length="89" mass="8809">MSQQASGSNAPAVASPPGPSSPAQPAAAAVSSTALAPTLASSTASALALASDEIAIEGLLGRLTTRVAEMEKAQREIDEALNLPVLGRK</sequence>
<comment type="caution">
    <text evidence="2">The sequence shown here is derived from an EMBL/GenBank/DDBJ whole genome shotgun (WGS) entry which is preliminary data.</text>
</comment>